<sequence length="65" mass="6617">MDMHSTLDEGGLDAGSDNGAGHLVGIPGTESWDRTVEPLIQTPYSPPPAGTASGPTDGTLANLNR</sequence>
<evidence type="ECO:0000313" key="2">
    <source>
        <dbReference type="EMBL" id="BCJ66827.1"/>
    </source>
</evidence>
<feature type="compositionally biased region" description="Polar residues" evidence="1">
    <location>
        <begin position="53"/>
        <end position="65"/>
    </location>
</feature>
<name>A0A810N0B0_9ACTN</name>
<gene>
    <name evidence="2" type="ORF">Prubr_38480</name>
</gene>
<protein>
    <submittedName>
        <fullName evidence="2">Uncharacterized protein</fullName>
    </submittedName>
</protein>
<organism evidence="2 3">
    <name type="scientific">Polymorphospora rubra</name>
    <dbReference type="NCBI Taxonomy" id="338584"/>
    <lineage>
        <taxon>Bacteria</taxon>
        <taxon>Bacillati</taxon>
        <taxon>Actinomycetota</taxon>
        <taxon>Actinomycetes</taxon>
        <taxon>Micromonosporales</taxon>
        <taxon>Micromonosporaceae</taxon>
        <taxon>Polymorphospora</taxon>
    </lineage>
</organism>
<proteinExistence type="predicted"/>
<dbReference type="AlphaFoldDB" id="A0A810N0B0"/>
<dbReference type="EMBL" id="AP023359">
    <property type="protein sequence ID" value="BCJ66827.1"/>
    <property type="molecule type" value="Genomic_DNA"/>
</dbReference>
<keyword evidence="3" id="KW-1185">Reference proteome</keyword>
<dbReference type="Proteomes" id="UP000680866">
    <property type="component" value="Chromosome"/>
</dbReference>
<evidence type="ECO:0000313" key="3">
    <source>
        <dbReference type="Proteomes" id="UP000680866"/>
    </source>
</evidence>
<dbReference type="KEGG" id="pry:Prubr_38480"/>
<reference evidence="2" key="1">
    <citation type="submission" date="2020-08" db="EMBL/GenBank/DDBJ databases">
        <title>Whole genome shotgun sequence of Polymorphospora rubra NBRC 101157.</title>
        <authorList>
            <person name="Komaki H."/>
            <person name="Tamura T."/>
        </authorList>
    </citation>
    <scope>NUCLEOTIDE SEQUENCE</scope>
    <source>
        <strain evidence="2">NBRC 101157</strain>
    </source>
</reference>
<accession>A0A810N0B0</accession>
<evidence type="ECO:0000256" key="1">
    <source>
        <dbReference type="SAM" id="MobiDB-lite"/>
    </source>
</evidence>
<feature type="region of interest" description="Disordered" evidence="1">
    <location>
        <begin position="1"/>
        <end position="65"/>
    </location>
</feature>